<dbReference type="FunFam" id="3.40.30.10:FF:000044">
    <property type="entry name" value="Glutathione S-transferase GSTU6"/>
    <property type="match status" value="1"/>
</dbReference>
<protein>
    <recommendedName>
        <fullName evidence="4">Glutathione S-transferase</fullName>
        <ecNumber evidence="4">2.5.1.18</ecNumber>
    </recommendedName>
</protein>
<dbReference type="SUPFAM" id="SSF52833">
    <property type="entry name" value="Thioredoxin-like"/>
    <property type="match status" value="1"/>
</dbReference>
<keyword evidence="1 4" id="KW-0808">Transferase</keyword>
<dbReference type="Pfam" id="PF13417">
    <property type="entry name" value="GST_N_3"/>
    <property type="match status" value="1"/>
</dbReference>
<dbReference type="CDD" id="cd03058">
    <property type="entry name" value="GST_N_Tau"/>
    <property type="match status" value="1"/>
</dbReference>
<dbReference type="InterPro" id="IPR036249">
    <property type="entry name" value="Thioredoxin-like_sf"/>
</dbReference>
<dbReference type="GO" id="GO:0006749">
    <property type="term" value="P:glutathione metabolic process"/>
    <property type="evidence" value="ECO:0007669"/>
    <property type="project" value="TreeGrafter"/>
</dbReference>
<evidence type="ECO:0000313" key="6">
    <source>
        <dbReference type="EnsemblPlants" id="AET3Gv21123900.1"/>
    </source>
</evidence>
<organism evidence="6 7">
    <name type="scientific">Aegilops tauschii subsp. strangulata</name>
    <name type="common">Goatgrass</name>
    <dbReference type="NCBI Taxonomy" id="200361"/>
    <lineage>
        <taxon>Eukaryota</taxon>
        <taxon>Viridiplantae</taxon>
        <taxon>Streptophyta</taxon>
        <taxon>Embryophyta</taxon>
        <taxon>Tracheophyta</taxon>
        <taxon>Spermatophyta</taxon>
        <taxon>Magnoliopsida</taxon>
        <taxon>Liliopsida</taxon>
        <taxon>Poales</taxon>
        <taxon>Poaceae</taxon>
        <taxon>BOP clade</taxon>
        <taxon>Pooideae</taxon>
        <taxon>Triticodae</taxon>
        <taxon>Triticeae</taxon>
        <taxon>Triticinae</taxon>
        <taxon>Aegilops</taxon>
    </lineage>
</organism>
<reference evidence="7" key="2">
    <citation type="journal article" date="2017" name="Nat. Plants">
        <title>The Aegilops tauschii genome reveals multiple impacts of transposons.</title>
        <authorList>
            <person name="Zhao G."/>
            <person name="Zou C."/>
            <person name="Li K."/>
            <person name="Wang K."/>
            <person name="Li T."/>
            <person name="Gao L."/>
            <person name="Zhang X."/>
            <person name="Wang H."/>
            <person name="Yang Z."/>
            <person name="Liu X."/>
            <person name="Jiang W."/>
            <person name="Mao L."/>
            <person name="Kong X."/>
            <person name="Jiao Y."/>
            <person name="Jia J."/>
        </authorList>
    </citation>
    <scope>NUCLEOTIDE SEQUENCE [LARGE SCALE GENOMIC DNA]</scope>
    <source>
        <strain evidence="7">cv. AL8/78</strain>
    </source>
</reference>
<dbReference type="PANTHER" id="PTHR11260:SF647">
    <property type="entry name" value="GLUTATHIONE S-TRANSFERASE"/>
    <property type="match status" value="1"/>
</dbReference>
<dbReference type="EnsemblPlants" id="AET3Gv21123900.1">
    <property type="protein sequence ID" value="AET3Gv21123900.1"/>
    <property type="gene ID" value="AET3Gv21123900"/>
</dbReference>
<evidence type="ECO:0000313" key="7">
    <source>
        <dbReference type="Proteomes" id="UP000015105"/>
    </source>
</evidence>
<dbReference type="InterPro" id="IPR040079">
    <property type="entry name" value="Glutathione_S-Trfase"/>
</dbReference>
<accession>A0A453GMM8</accession>
<feature type="domain" description="GST N-terminal" evidence="5">
    <location>
        <begin position="52"/>
        <end position="131"/>
    </location>
</feature>
<dbReference type="Gene3D" id="3.40.30.10">
    <property type="entry name" value="Glutaredoxin"/>
    <property type="match status" value="1"/>
</dbReference>
<dbReference type="SFLD" id="SFLDS00019">
    <property type="entry name" value="Glutathione_Transferase_(cytos"/>
    <property type="match status" value="1"/>
</dbReference>
<reference evidence="7" key="1">
    <citation type="journal article" date="2014" name="Science">
        <title>Ancient hybridizations among the ancestral genomes of bread wheat.</title>
        <authorList>
            <consortium name="International Wheat Genome Sequencing Consortium,"/>
            <person name="Marcussen T."/>
            <person name="Sandve S.R."/>
            <person name="Heier L."/>
            <person name="Spannagl M."/>
            <person name="Pfeifer M."/>
            <person name="Jakobsen K.S."/>
            <person name="Wulff B.B."/>
            <person name="Steuernagel B."/>
            <person name="Mayer K.F."/>
            <person name="Olsen O.A."/>
        </authorList>
    </citation>
    <scope>NUCLEOTIDE SEQUENCE [LARGE SCALE GENOMIC DNA]</scope>
    <source>
        <strain evidence="7">cv. AL8/78</strain>
    </source>
</reference>
<dbReference type="GO" id="GO:0005829">
    <property type="term" value="C:cytosol"/>
    <property type="evidence" value="ECO:0007669"/>
    <property type="project" value="UniProtKB-SubCell"/>
</dbReference>
<dbReference type="SFLD" id="SFLDG00358">
    <property type="entry name" value="Main_(cytGST)"/>
    <property type="match status" value="1"/>
</dbReference>
<dbReference type="Gene3D" id="1.20.1050.10">
    <property type="match status" value="1"/>
</dbReference>
<proteinExistence type="inferred from homology"/>
<evidence type="ECO:0000256" key="3">
    <source>
        <dbReference type="ARBA" id="ARBA00047960"/>
    </source>
</evidence>
<sequence>VKFLARETRTRTKYITDDRGGRPELDTHIHPGEILGRRGMEGRSKAAAMPSEPVRLISCFASPVVHRAELALRLKGVPYELIEEDLNNKSELLLTHNPVHKTVPVLLHGDRSIPESLVIVEYADEAFSGQPLLPVDPLARANARFWARFLDEEVQAYSNRSNSAPSFQFSLFTR</sequence>
<comment type="catalytic activity">
    <reaction evidence="3 4">
        <text>RX + glutathione = an S-substituted glutathione + a halide anion + H(+)</text>
        <dbReference type="Rhea" id="RHEA:16437"/>
        <dbReference type="ChEBI" id="CHEBI:15378"/>
        <dbReference type="ChEBI" id="CHEBI:16042"/>
        <dbReference type="ChEBI" id="CHEBI:17792"/>
        <dbReference type="ChEBI" id="CHEBI:57925"/>
        <dbReference type="ChEBI" id="CHEBI:90779"/>
        <dbReference type="EC" id="2.5.1.18"/>
    </reaction>
</comment>
<reference evidence="6" key="3">
    <citation type="journal article" date="2017" name="Nature">
        <title>Genome sequence of the progenitor of the wheat D genome Aegilops tauschii.</title>
        <authorList>
            <person name="Luo M.C."/>
            <person name="Gu Y.Q."/>
            <person name="Puiu D."/>
            <person name="Wang H."/>
            <person name="Twardziok S.O."/>
            <person name="Deal K.R."/>
            <person name="Huo N."/>
            <person name="Zhu T."/>
            <person name="Wang L."/>
            <person name="Wang Y."/>
            <person name="McGuire P.E."/>
            <person name="Liu S."/>
            <person name="Long H."/>
            <person name="Ramasamy R.K."/>
            <person name="Rodriguez J.C."/>
            <person name="Van S.L."/>
            <person name="Yuan L."/>
            <person name="Wang Z."/>
            <person name="Xia Z."/>
            <person name="Xiao L."/>
            <person name="Anderson O.D."/>
            <person name="Ouyang S."/>
            <person name="Liang Y."/>
            <person name="Zimin A.V."/>
            <person name="Pertea G."/>
            <person name="Qi P."/>
            <person name="Bennetzen J.L."/>
            <person name="Dai X."/>
            <person name="Dawson M.W."/>
            <person name="Muller H.G."/>
            <person name="Kugler K."/>
            <person name="Rivarola-Duarte L."/>
            <person name="Spannagl M."/>
            <person name="Mayer K.F.X."/>
            <person name="Lu F.H."/>
            <person name="Bevan M.W."/>
            <person name="Leroy P."/>
            <person name="Li P."/>
            <person name="You F.M."/>
            <person name="Sun Q."/>
            <person name="Liu Z."/>
            <person name="Lyons E."/>
            <person name="Wicker T."/>
            <person name="Salzberg S.L."/>
            <person name="Devos K.M."/>
            <person name="Dvorak J."/>
        </authorList>
    </citation>
    <scope>NUCLEOTIDE SEQUENCE [LARGE SCALE GENOMIC DNA]</scope>
    <source>
        <strain evidence="6">cv. AL8/78</strain>
    </source>
</reference>
<dbReference type="Proteomes" id="UP000015105">
    <property type="component" value="Chromosome 3D"/>
</dbReference>
<comment type="similarity">
    <text evidence="2">Belongs to the GST superfamily. Tau family.</text>
</comment>
<evidence type="ECO:0000259" key="5">
    <source>
        <dbReference type="PROSITE" id="PS50404"/>
    </source>
</evidence>
<comment type="function">
    <text evidence="4">Is involved in the conjugation of reduced glutathione to a wide number of exogenous and endogenous hydrophobic electrophiles.</text>
</comment>
<reference evidence="6" key="4">
    <citation type="submission" date="2019-03" db="UniProtKB">
        <authorList>
            <consortium name="EnsemblPlants"/>
        </authorList>
    </citation>
    <scope>IDENTIFICATION</scope>
</reference>
<dbReference type="GO" id="GO:0004364">
    <property type="term" value="F:glutathione transferase activity"/>
    <property type="evidence" value="ECO:0007669"/>
    <property type="project" value="UniProtKB-UniRule"/>
</dbReference>
<dbReference type="Gramene" id="AET3Gv21123900.1">
    <property type="protein sequence ID" value="AET3Gv21123900.1"/>
    <property type="gene ID" value="AET3Gv21123900"/>
</dbReference>
<evidence type="ECO:0000256" key="1">
    <source>
        <dbReference type="ARBA" id="ARBA00022679"/>
    </source>
</evidence>
<name>A0A453GMM8_AEGTS</name>
<dbReference type="PROSITE" id="PS50404">
    <property type="entry name" value="GST_NTER"/>
    <property type="match status" value="1"/>
</dbReference>
<evidence type="ECO:0000256" key="4">
    <source>
        <dbReference type="RuleBase" id="RU369102"/>
    </source>
</evidence>
<dbReference type="PANTHER" id="PTHR11260">
    <property type="entry name" value="GLUTATHIONE S-TRANSFERASE, GST, SUPERFAMILY, GST DOMAIN CONTAINING"/>
    <property type="match status" value="1"/>
</dbReference>
<evidence type="ECO:0000256" key="2">
    <source>
        <dbReference type="ARBA" id="ARBA00025743"/>
    </source>
</evidence>
<keyword evidence="7" id="KW-1185">Reference proteome</keyword>
<reference evidence="6" key="5">
    <citation type="journal article" date="2021" name="G3 (Bethesda)">
        <title>Aegilops tauschii genome assembly Aet v5.0 features greater sequence contiguity and improved annotation.</title>
        <authorList>
            <person name="Wang L."/>
            <person name="Zhu T."/>
            <person name="Rodriguez J.C."/>
            <person name="Deal K.R."/>
            <person name="Dubcovsky J."/>
            <person name="McGuire P.E."/>
            <person name="Lux T."/>
            <person name="Spannagl M."/>
            <person name="Mayer K.F.X."/>
            <person name="Baldrich P."/>
            <person name="Meyers B.C."/>
            <person name="Huo N."/>
            <person name="Gu Y.Q."/>
            <person name="Zhou H."/>
            <person name="Devos K.M."/>
            <person name="Bennetzen J.L."/>
            <person name="Unver T."/>
            <person name="Budak H."/>
            <person name="Gulick P.J."/>
            <person name="Galiba G."/>
            <person name="Kalapos B."/>
            <person name="Nelson D.R."/>
            <person name="Li P."/>
            <person name="You F.M."/>
            <person name="Luo M.C."/>
            <person name="Dvorak J."/>
        </authorList>
    </citation>
    <scope>NUCLEOTIDE SEQUENCE [LARGE SCALE GENOMIC DNA]</scope>
    <source>
        <strain evidence="6">cv. AL8/78</strain>
    </source>
</reference>
<dbReference type="InterPro" id="IPR004045">
    <property type="entry name" value="Glutathione_S-Trfase_N"/>
</dbReference>
<comment type="subcellular location">
    <subcellularLocation>
        <location evidence="4">Cytoplasm</location>
        <location evidence="4">Cytosol</location>
    </subcellularLocation>
</comment>
<dbReference type="AlphaFoldDB" id="A0A453GMM8"/>
<dbReference type="EC" id="2.5.1.18" evidence="4"/>
<dbReference type="InterPro" id="IPR045073">
    <property type="entry name" value="Omega/Tau-like"/>
</dbReference>
<keyword evidence="4" id="KW-0963">Cytoplasm</keyword>